<reference evidence="9" key="1">
    <citation type="submission" date="2022-04" db="EMBL/GenBank/DDBJ databases">
        <title>A functionally conserved STORR gene fusion in Papaver species that diverged 16.8 million years ago.</title>
        <authorList>
            <person name="Catania T."/>
        </authorList>
    </citation>
    <scope>NUCLEOTIDE SEQUENCE</scope>
    <source>
        <strain evidence="9">S-188037</strain>
    </source>
</reference>
<evidence type="ECO:0000256" key="7">
    <source>
        <dbReference type="SAM" id="MobiDB-lite"/>
    </source>
</evidence>
<feature type="compositionally biased region" description="Polar residues" evidence="7">
    <location>
        <begin position="80"/>
        <end position="94"/>
    </location>
</feature>
<comment type="catalytic activity">
    <reaction evidence="1">
        <text>S-ubiquitinyl-[E2 ubiquitin-conjugating enzyme]-L-cysteine + [acceptor protein]-L-lysine = [E2 ubiquitin-conjugating enzyme]-L-cysteine + N(6)-ubiquitinyl-[acceptor protein]-L-lysine.</text>
        <dbReference type="EC" id="2.3.2.26"/>
    </reaction>
</comment>
<feature type="region of interest" description="Disordered" evidence="7">
    <location>
        <begin position="878"/>
        <end position="933"/>
    </location>
</feature>
<feature type="compositionally biased region" description="Low complexity" evidence="7">
    <location>
        <begin position="109"/>
        <end position="124"/>
    </location>
</feature>
<feature type="region of interest" description="Disordered" evidence="7">
    <location>
        <begin position="1155"/>
        <end position="1177"/>
    </location>
</feature>
<dbReference type="InterPro" id="IPR011989">
    <property type="entry name" value="ARM-like"/>
</dbReference>
<evidence type="ECO:0000259" key="8">
    <source>
        <dbReference type="PROSITE" id="PS50237"/>
    </source>
</evidence>
<sequence>MFCLSGELCPRLVGFRFLGKNHKTAFIGGNSLIKKKKASKLMENLGKRRTESTDQLQSPVDKKACSSSEESDKPESSSSLQTHMGSTTSNQQQFVDEDTVMEDAETEVESTAPTTASASTSVSGRSEEEHEEEDYSDGGGGNDELSEKERVYQEHCDRRNPSDQEKFNMVLKSLSDENTDVSGQLSSLTELCDVLSFCTESSISASTAAALSPLLVKLARHESNPDIMLYSIRAITYLVDVLPGISVLLARVDAVPALCERLMAIEYMDVAEQCLLALEKISVDQPDVCLQAGAIMAVLSFIDFFSSSLQRVATSTVANVCKKLSSDASSHYMDAVPALCNLLQYEDPKLVANVVTCLFRITETVSNSPILVDQLCEHRLIQSVIPLIAMGSQTSLNQTIYSHLIGILSRLASGSANAVKILLEQKISCILKNILSSYDVSHSKASSLGDGDAKSSQVFEVLKLLNVLLPPVGGKRSSSKEKVLKDQPELLRRFGMDIVPTLVEVVNNGANLQVCDGCVSVINKLVNVSRSDILFDILDNSNISSFLAGVFARKDHHVLISALNIVQTILKELPDMFLNSFAKEGVVYAIEAILTPGKLTNSSNNRISSSSQQKSNVNDSVRCLCYNLNIGKPRSSEIGKCKLEKDSIHTLAKQIKETYFAVESQTSEIGLTKTLQKLRKYSATLNDMVNLSMSNNIWSGLEENLFHTLGQIVMELSDGDSVSTFEFIESGIVKSLLNYFSNGQYLKGKVVEHHGLSDYSLVIMKRFATFASFSLSSTSLRWEGTPLAVLVRKLQAALSSLENFPVILNQISKLRAVHAAIPTKHATTHPCLRVRFVKEEGETDFCDDSLDTVNIEPFTSFDAIERYLWPQISARRNDAQTTSAANTAGKSEDDSRKTEEQSSPEYTGTPKRQKSVDKSFSSSASAGKEHHESRGVDDCHQKLKFFLDERELDLRLTLYQAIFQLQVKGENDMIAGKNFWSEVFNITFKRAAEVMESSTDDCLEGTQVSIMRNYPGKFYQNLLCLSGMLTVELPYNLEKSDPVYEILLLLKILEVINKSTGHLMSHERIKAFGEGKSDDLDSLVVSVCPVPQSEFVSSKLTEKLEQQMVNPSAVSAGAMPAWCSQLMAECPFLFSFEARNKYFLLTVIRSPLVQSHSSSTSSSNNSSPGSDRRSLVGNFPRKKYRIPRTHILHSAAQMMDTQADKVTLEVEYSEEVGTGLGPTLEFYTLVSHEFQKLGLGMWREDRSFPSSGKKLEPGCVVAPSGLFPRPWSATMELSNGVKFSEVLKRFVLLGKIVAKALQDGRVLDLPLSKAFYKLVLDQDLNIHDILSLDPGLGRVLLEFQALVDRKRILSPISAFYFRNTKIDDLCLDFTLPGYPDYLLTSSQDHRMVNTANLEEYVSLIVDATLNSGILRQVEAFKSGFNQVFPLTSLKVFTGEEIDRLLCGEQDAWTSNELLDHIKFDHGYTVSSPQIIYLLEIMKDLQRDQQQAFIQFVTGAPRLPHGGLAALNPKMTIVRKHSNEWADGDLPSVMTCANYLKLPPYSTKDIMKEKLLYAITEGQGSFHLS</sequence>
<dbReference type="InterPro" id="IPR057948">
    <property type="entry name" value="TPR_TRIP12_N"/>
</dbReference>
<dbReference type="SUPFAM" id="SSF48371">
    <property type="entry name" value="ARM repeat"/>
    <property type="match status" value="1"/>
</dbReference>
<protein>
    <recommendedName>
        <fullName evidence="3">HECT-type E3 ubiquitin transferase</fullName>
        <ecNumber evidence="3">2.3.2.26</ecNumber>
    </recommendedName>
</protein>
<dbReference type="Pfam" id="PF25579">
    <property type="entry name" value="TPR_TRIP12_N"/>
    <property type="match status" value="1"/>
</dbReference>
<comment type="caution">
    <text evidence="9">The sequence shown here is derived from an EMBL/GenBank/DDBJ whole genome shotgun (WGS) entry which is preliminary data.</text>
</comment>
<dbReference type="GO" id="GO:0061630">
    <property type="term" value="F:ubiquitin protein ligase activity"/>
    <property type="evidence" value="ECO:0007669"/>
    <property type="project" value="UniProtKB-EC"/>
</dbReference>
<comment type="similarity">
    <text evidence="2">Belongs to the UPL family. K-HECT subfamily.</text>
</comment>
<dbReference type="Gene3D" id="3.30.2410.10">
    <property type="entry name" value="Hect, E3 ligase catalytic domain"/>
    <property type="match status" value="1"/>
</dbReference>
<name>A0AAD4X6D6_9MAGN</name>
<dbReference type="PANTHER" id="PTHR45670:SF10">
    <property type="entry name" value="E3 UBIQUITIN-PROTEIN LIGASE UPL4"/>
    <property type="match status" value="1"/>
</dbReference>
<dbReference type="SUPFAM" id="SSF56204">
    <property type="entry name" value="Hect, E3 ligase catalytic domain"/>
    <property type="match status" value="1"/>
</dbReference>
<feature type="domain" description="HECT" evidence="8">
    <location>
        <begin position="1197"/>
        <end position="1568"/>
    </location>
</feature>
<dbReference type="Gene3D" id="1.25.10.10">
    <property type="entry name" value="Leucine-rich Repeat Variant"/>
    <property type="match status" value="1"/>
</dbReference>
<keyword evidence="5 6" id="KW-0833">Ubl conjugation pathway</keyword>
<dbReference type="Pfam" id="PF00632">
    <property type="entry name" value="HECT"/>
    <property type="match status" value="1"/>
</dbReference>
<keyword evidence="4" id="KW-0808">Transferase</keyword>
<dbReference type="Proteomes" id="UP001202328">
    <property type="component" value="Unassembled WGS sequence"/>
</dbReference>
<evidence type="ECO:0000313" key="9">
    <source>
        <dbReference type="EMBL" id="KAI3852119.1"/>
    </source>
</evidence>
<dbReference type="EC" id="2.3.2.26" evidence="3"/>
<dbReference type="PANTHER" id="PTHR45670">
    <property type="entry name" value="E3 UBIQUITIN-PROTEIN LIGASE TRIP12"/>
    <property type="match status" value="1"/>
</dbReference>
<evidence type="ECO:0000313" key="10">
    <source>
        <dbReference type="Proteomes" id="UP001202328"/>
    </source>
</evidence>
<dbReference type="GO" id="GO:0000209">
    <property type="term" value="P:protein polyubiquitination"/>
    <property type="evidence" value="ECO:0007669"/>
    <property type="project" value="TreeGrafter"/>
</dbReference>
<proteinExistence type="inferred from homology"/>
<gene>
    <name evidence="9" type="ORF">MKW98_020118</name>
</gene>
<dbReference type="InterPro" id="IPR045322">
    <property type="entry name" value="HECTD1/TRIP12-like"/>
</dbReference>
<feature type="compositionally biased region" description="Polar residues" evidence="7">
    <location>
        <begin position="879"/>
        <end position="889"/>
    </location>
</feature>
<feature type="compositionally biased region" description="Low complexity" evidence="7">
    <location>
        <begin position="1155"/>
        <end position="1169"/>
    </location>
</feature>
<feature type="compositionally biased region" description="Basic and acidic residues" evidence="7">
    <location>
        <begin position="145"/>
        <end position="160"/>
    </location>
</feature>
<feature type="active site" description="Glycyl thioester intermediate" evidence="6">
    <location>
        <position position="1535"/>
    </location>
</feature>
<dbReference type="PROSITE" id="PS50237">
    <property type="entry name" value="HECT"/>
    <property type="match status" value="1"/>
</dbReference>
<feature type="compositionally biased region" description="Acidic residues" evidence="7">
    <location>
        <begin position="95"/>
        <end position="108"/>
    </location>
</feature>
<dbReference type="SMART" id="SM00119">
    <property type="entry name" value="HECTc"/>
    <property type="match status" value="1"/>
</dbReference>
<accession>A0AAD4X6D6</accession>
<evidence type="ECO:0000256" key="2">
    <source>
        <dbReference type="ARBA" id="ARBA00006331"/>
    </source>
</evidence>
<evidence type="ECO:0000256" key="1">
    <source>
        <dbReference type="ARBA" id="ARBA00000885"/>
    </source>
</evidence>
<feature type="compositionally biased region" description="Basic and acidic residues" evidence="7">
    <location>
        <begin position="60"/>
        <end position="75"/>
    </location>
</feature>
<dbReference type="InterPro" id="IPR000569">
    <property type="entry name" value="HECT_dom"/>
</dbReference>
<dbReference type="GO" id="GO:0043161">
    <property type="term" value="P:proteasome-mediated ubiquitin-dependent protein catabolic process"/>
    <property type="evidence" value="ECO:0007669"/>
    <property type="project" value="TreeGrafter"/>
</dbReference>
<dbReference type="Gene3D" id="3.90.1750.10">
    <property type="entry name" value="Hect, E3 ligase catalytic domains"/>
    <property type="match status" value="1"/>
</dbReference>
<dbReference type="InterPro" id="IPR016024">
    <property type="entry name" value="ARM-type_fold"/>
</dbReference>
<feature type="compositionally biased region" description="Basic and acidic residues" evidence="7">
    <location>
        <begin position="890"/>
        <end position="900"/>
    </location>
</feature>
<dbReference type="InterPro" id="IPR035983">
    <property type="entry name" value="Hect_E3_ubiquitin_ligase"/>
</dbReference>
<organism evidence="9 10">
    <name type="scientific">Papaver atlanticum</name>
    <dbReference type="NCBI Taxonomy" id="357466"/>
    <lineage>
        <taxon>Eukaryota</taxon>
        <taxon>Viridiplantae</taxon>
        <taxon>Streptophyta</taxon>
        <taxon>Embryophyta</taxon>
        <taxon>Tracheophyta</taxon>
        <taxon>Spermatophyta</taxon>
        <taxon>Magnoliopsida</taxon>
        <taxon>Ranunculales</taxon>
        <taxon>Papaveraceae</taxon>
        <taxon>Papaveroideae</taxon>
        <taxon>Papaver</taxon>
    </lineage>
</organism>
<evidence type="ECO:0000256" key="5">
    <source>
        <dbReference type="ARBA" id="ARBA00022786"/>
    </source>
</evidence>
<dbReference type="CDD" id="cd00078">
    <property type="entry name" value="HECTc"/>
    <property type="match status" value="1"/>
</dbReference>
<evidence type="ECO:0000256" key="6">
    <source>
        <dbReference type="PROSITE-ProRule" id="PRU00104"/>
    </source>
</evidence>
<feature type="region of interest" description="Disordered" evidence="7">
    <location>
        <begin position="47"/>
        <end position="160"/>
    </location>
</feature>
<evidence type="ECO:0000256" key="4">
    <source>
        <dbReference type="ARBA" id="ARBA00022679"/>
    </source>
</evidence>
<dbReference type="FunFam" id="3.30.2410.10:FF:000007">
    <property type="entry name" value="Putative E3 ubiquitin-protein ligase HECTD1"/>
    <property type="match status" value="1"/>
</dbReference>
<evidence type="ECO:0000256" key="3">
    <source>
        <dbReference type="ARBA" id="ARBA00012485"/>
    </source>
</evidence>
<dbReference type="EMBL" id="JAJJMB010015809">
    <property type="protein sequence ID" value="KAI3852119.1"/>
    <property type="molecule type" value="Genomic_DNA"/>
</dbReference>
<keyword evidence="10" id="KW-1185">Reference proteome</keyword>